<dbReference type="EMBL" id="GU071086">
    <property type="protein sequence ID" value="ADB03904.1"/>
    <property type="molecule type" value="Genomic_DNA"/>
</dbReference>
<keyword evidence="2" id="KW-1185">Reference proteome</keyword>
<name>D2XAC7_GBMV</name>
<proteinExistence type="predicted"/>
<dbReference type="OrthoDB" id="20793at10239"/>
<organismHost>
    <name type="scientific">Acanthamoeba</name>
    <dbReference type="NCBI Taxonomy" id="5754"/>
</organismHost>
<dbReference type="GeneID" id="8746356"/>
<accession>D2XAC7</accession>
<dbReference type="RefSeq" id="YP_003406866.1">
    <property type="nucleotide sequence ID" value="NC_013756.1"/>
</dbReference>
<dbReference type="Proteomes" id="UP000029780">
    <property type="component" value="Segment"/>
</dbReference>
<sequence>MTRLVCVSKNTRFLSEEGEPVPAHSVKEGNFLLSSRSCPVRVLRVENKLGNANGLGGTSFGENQEIHVYKKPSPCENREKLFAEERRVDLCLFPQTKILASQYDPTKYSMYRRGVFWKFRETEEEPFAMARACAASGRPLPEILLKNSRKTMEQSLLGVLAASPTFLSHPPFTEKLRFSLGLGPWEGTKKTLDDICVGKICSLNRTFFPSSPKTQQVVEILLEEDVPIFLEDFTVV</sequence>
<protein>
    <submittedName>
        <fullName evidence="1">Uncharacterized protein</fullName>
    </submittedName>
</protein>
<evidence type="ECO:0000313" key="1">
    <source>
        <dbReference type="EMBL" id="ADB03904.1"/>
    </source>
</evidence>
<dbReference type="KEGG" id="vg:8746356"/>
<evidence type="ECO:0000313" key="2">
    <source>
        <dbReference type="Proteomes" id="UP000029780"/>
    </source>
</evidence>
<gene>
    <name evidence="1" type="ORF">MAR_ORF119</name>
</gene>
<reference evidence="1 2" key="1">
    <citation type="journal article" date="2009" name="Proc. Natl. Acad. Sci. U.S.A.">
        <title>Giant Marseillevirus highlights the role of amoebae as a melting pot in emergence of chimeric microorganisms.</title>
        <authorList>
            <person name="Boyer M."/>
            <person name="Yutin N."/>
            <person name="Pagnier I."/>
            <person name="Barrassi L."/>
            <person name="Fournous G."/>
            <person name="Espinosa L."/>
            <person name="Robert C."/>
            <person name="Azza S."/>
            <person name="Sun S."/>
            <person name="Rossmann M.G."/>
            <person name="Suzan-Monti M."/>
            <person name="La Scola B."/>
            <person name="Koonin E.V."/>
            <person name="Raoult D."/>
        </authorList>
    </citation>
    <scope>NUCLEOTIDE SEQUENCE [LARGE SCALE GENOMIC DNA]</scope>
    <source>
        <strain evidence="1 2">T19</strain>
    </source>
</reference>
<organism evidence="1 2">
    <name type="scientific">Marseillevirus marseillevirus</name>
    <name type="common">GBM</name>
    <dbReference type="NCBI Taxonomy" id="694581"/>
    <lineage>
        <taxon>Viruses</taxon>
        <taxon>Varidnaviria</taxon>
        <taxon>Bamfordvirae</taxon>
        <taxon>Nucleocytoviricota</taxon>
        <taxon>Megaviricetes</taxon>
        <taxon>Pimascovirales</taxon>
        <taxon>Pimascovirales incertae sedis</taxon>
        <taxon>Marseilleviridae</taxon>
        <taxon>Marseillevirus</taxon>
        <taxon>Marseillevirus massiliense</taxon>
    </lineage>
</organism>